<name>A0AAI8W171_9PEZI</name>
<protein>
    <submittedName>
        <fullName evidence="2">Uu.00g024590.m01.CDS01</fullName>
    </submittedName>
</protein>
<dbReference type="Proteomes" id="UP001295740">
    <property type="component" value="Unassembled WGS sequence"/>
</dbReference>
<keyword evidence="3" id="KW-1185">Reference proteome</keyword>
<evidence type="ECO:0000256" key="1">
    <source>
        <dbReference type="SAM" id="MobiDB-lite"/>
    </source>
</evidence>
<feature type="compositionally biased region" description="Basic and acidic residues" evidence="1">
    <location>
        <begin position="470"/>
        <end position="488"/>
    </location>
</feature>
<gene>
    <name evidence="2" type="ORF">KHLLAP_LOCUS14808</name>
</gene>
<feature type="region of interest" description="Disordered" evidence="1">
    <location>
        <begin position="1"/>
        <end position="74"/>
    </location>
</feature>
<evidence type="ECO:0000313" key="3">
    <source>
        <dbReference type="Proteomes" id="UP001295740"/>
    </source>
</evidence>
<feature type="compositionally biased region" description="Low complexity" evidence="1">
    <location>
        <begin position="32"/>
        <end position="42"/>
    </location>
</feature>
<reference evidence="2" key="1">
    <citation type="submission" date="2023-10" db="EMBL/GenBank/DDBJ databases">
        <authorList>
            <person name="Hackl T."/>
        </authorList>
    </citation>
    <scope>NUCLEOTIDE SEQUENCE</scope>
</reference>
<sequence length="543" mass="60992">MSLPLRKRSPLGEVPINRRVQRLRPQSGAGVSKPSSSQQQPQRLRRNRRGDRILHSSQQSLVQQRPAKREKQATQAWKTIQADCPELFQCLLSVLLARHDRPANACTGTGTEEMKEHQMMMDCQSLNHGRDLKTDDEDKNADAKMGAPLQRRLPPIISYDENSTTICLGRPRISPTSLADIAMHLPTVQLSLLKADLIRLNFALHCRGLYIPNITPSLVLVAQKLPNQDYACFVHQLDCVKLKMDSKPEGVSEKDKCREARLQVQRLFGPFEFLARLREREINRRCDSGEHLRLTLDPSMQHDLTTTSRELIGYSPRADDMLLRGLGNPIPSLAVLLVTRYLGRLPPRFIPLSPNTQTHSLLLDLLDFVERATPQSFPDADVNDDYNDDLASLAIIRTAILVWLTADRTPPTASRHILAPYTCPPCYPLTGFPSGCARAHENSSRSSFRGHRPNENLDGSEPQSFAPAMRQDKQTERERAGQDTDSLSKESVSIVGFLLSTRPPNRDPEALAQAAADARAALMRHIPMRHGTAVVPSQVYWFF</sequence>
<comment type="caution">
    <text evidence="2">The sequence shown here is derived from an EMBL/GenBank/DDBJ whole genome shotgun (WGS) entry which is preliminary data.</text>
</comment>
<dbReference type="AlphaFoldDB" id="A0AAI8W171"/>
<feature type="region of interest" description="Disordered" evidence="1">
    <location>
        <begin position="438"/>
        <end position="488"/>
    </location>
</feature>
<dbReference type="EMBL" id="CAUWAG010000020">
    <property type="protein sequence ID" value="CAJ2514340.1"/>
    <property type="molecule type" value="Genomic_DNA"/>
</dbReference>
<organism evidence="2 3">
    <name type="scientific">Anthostomella pinea</name>
    <dbReference type="NCBI Taxonomy" id="933095"/>
    <lineage>
        <taxon>Eukaryota</taxon>
        <taxon>Fungi</taxon>
        <taxon>Dikarya</taxon>
        <taxon>Ascomycota</taxon>
        <taxon>Pezizomycotina</taxon>
        <taxon>Sordariomycetes</taxon>
        <taxon>Xylariomycetidae</taxon>
        <taxon>Xylariales</taxon>
        <taxon>Xylariaceae</taxon>
        <taxon>Anthostomella</taxon>
    </lineage>
</organism>
<accession>A0AAI8W171</accession>
<proteinExistence type="predicted"/>
<evidence type="ECO:0000313" key="2">
    <source>
        <dbReference type="EMBL" id="CAJ2514340.1"/>
    </source>
</evidence>